<proteinExistence type="predicted"/>
<gene>
    <name evidence="1" type="ORF">DCC88_10710</name>
</gene>
<sequence length="164" mass="18455">MASIFTDFSSPSKLIQTAWPKFNKFPGGNKIFTTLVSKYIPYTGSISPLILTIEHGQARVFLKDHKAIRNHLNSIHAIALANVGEFSTGLSLISQLPHDMNAILVKIEVEYLKKARGNLISECIFNLKNPIENNQEFKLLSSITNTDHEVVTNVHAIWRVRTKQ</sequence>
<dbReference type="Gene3D" id="3.10.129.10">
    <property type="entry name" value="Hotdog Thioesterase"/>
    <property type="match status" value="1"/>
</dbReference>
<dbReference type="InterPro" id="IPR027961">
    <property type="entry name" value="DUF4442"/>
</dbReference>
<evidence type="ECO:0000313" key="1">
    <source>
        <dbReference type="EMBL" id="RDB35308.1"/>
    </source>
</evidence>
<protein>
    <submittedName>
        <fullName evidence="1">DUF4442 domain-containing protein</fullName>
    </submittedName>
</protein>
<dbReference type="AlphaFoldDB" id="A0A369KN80"/>
<dbReference type="Pfam" id="PF14539">
    <property type="entry name" value="DUF4442"/>
    <property type="match status" value="1"/>
</dbReference>
<dbReference type="Proteomes" id="UP000253934">
    <property type="component" value="Unassembled WGS sequence"/>
</dbReference>
<comment type="caution">
    <text evidence="1">The sequence shown here is derived from an EMBL/GenBank/DDBJ whole genome shotgun (WGS) entry which is preliminary data.</text>
</comment>
<organism evidence="1 2">
    <name type="scientific">Spirobacillus cienkowskii</name>
    <dbReference type="NCBI Taxonomy" id="495820"/>
    <lineage>
        <taxon>Bacteria</taxon>
        <taxon>Pseudomonadati</taxon>
        <taxon>Bdellovibrionota</taxon>
        <taxon>Oligoflexia</taxon>
        <taxon>Silvanigrellales</taxon>
        <taxon>Spirobacillus</taxon>
    </lineage>
</organism>
<accession>A0A369KN80</accession>
<dbReference type="SUPFAM" id="SSF54637">
    <property type="entry name" value="Thioesterase/thiol ester dehydrase-isomerase"/>
    <property type="match status" value="1"/>
</dbReference>
<reference evidence="1" key="1">
    <citation type="submission" date="2018-04" db="EMBL/GenBank/DDBJ databases">
        <title>Draft genome sequence of the Candidatus Spirobacillus cienkowskii, a pathogen of freshwater Daphnia species, reconstructed from hemolymph metagenomic reads.</title>
        <authorList>
            <person name="Bresciani L."/>
            <person name="Lemos L.N."/>
            <person name="Wale N."/>
            <person name="Lin J.Y."/>
            <person name="Fernandes G.R."/>
            <person name="Duffy M.A."/>
            <person name="Rodrigues J.M."/>
        </authorList>
    </citation>
    <scope>NUCLEOTIDE SEQUENCE [LARGE SCALE GENOMIC DNA]</scope>
    <source>
        <strain evidence="1">Binning01</strain>
    </source>
</reference>
<dbReference type="RefSeq" id="WP_338636606.1">
    <property type="nucleotide sequence ID" value="NZ_CP146516.1"/>
</dbReference>
<keyword evidence="2" id="KW-1185">Reference proteome</keyword>
<evidence type="ECO:0000313" key="2">
    <source>
        <dbReference type="Proteomes" id="UP000253934"/>
    </source>
</evidence>
<dbReference type="EMBL" id="QOVW01000090">
    <property type="protein sequence ID" value="RDB35308.1"/>
    <property type="molecule type" value="Genomic_DNA"/>
</dbReference>
<name>A0A369KN80_9BACT</name>
<dbReference type="InterPro" id="IPR029069">
    <property type="entry name" value="HotDog_dom_sf"/>
</dbReference>